<comment type="caution">
    <text evidence="3">The sequence shown here is derived from an EMBL/GenBank/DDBJ whole genome shotgun (WGS) entry which is preliminary data.</text>
</comment>
<feature type="compositionally biased region" description="Polar residues" evidence="2">
    <location>
        <begin position="439"/>
        <end position="450"/>
    </location>
</feature>
<name>A0A8H8CT24_AJECA</name>
<dbReference type="EMBL" id="JAEVHI010000007">
    <property type="protein sequence ID" value="KAG5287778.1"/>
    <property type="molecule type" value="Genomic_DNA"/>
</dbReference>
<evidence type="ECO:0000313" key="3">
    <source>
        <dbReference type="EMBL" id="KAG5287778.1"/>
    </source>
</evidence>
<feature type="coiled-coil region" evidence="1">
    <location>
        <begin position="170"/>
        <end position="197"/>
    </location>
</feature>
<sequence>MVMSILLPYDSGQERLVPLPPDVAVHHYDSFMHIERQSRQLQRDLQTLLDAQSTGLAAGLSRPTGDDTTSNGSLTPTPTPTQLGSNPRNTITIPVRQPVQKKIGLRGARRGILKAMHALLSLKEEERRLIDSELKNRRLAVKEVETFVNKQSGLENAIAEIQTNDGSLRAEILIREARTLETDIRDLESKLLQMKVRHRHVLNEVSQIQNSVDAQLSSYKASLALVQTDVNNYLRSPPIRPLVPPTATPPPFYALNPDRRTLEMAKEQWIMEQNELRSKRRKADLEIEALREGGGVWQKVVSDISSFEKLLQREMRSLQQGSQFRESRDEESNIAKRRTVLDELDDTTSQLETSLQLAEQRSWNLLICCIGAELEAFREAKPLLLESFSAFNKTRDKNHGLSKESVELSLHSPENTSVAASGEIQEPKEPFSPSKEKTATQSPHSLIQSSRSEEDDEPDPAWLLS</sequence>
<evidence type="ECO:0000256" key="2">
    <source>
        <dbReference type="SAM" id="MobiDB-lite"/>
    </source>
</evidence>
<feature type="region of interest" description="Disordered" evidence="2">
    <location>
        <begin position="56"/>
        <end position="90"/>
    </location>
</feature>
<dbReference type="AlphaFoldDB" id="A0A8H8CT24"/>
<protein>
    <submittedName>
        <fullName evidence="3">Autophagy-related protein Atg28</fullName>
    </submittedName>
</protein>
<accession>A0A8H8CT24</accession>
<feature type="region of interest" description="Disordered" evidence="2">
    <location>
        <begin position="402"/>
        <end position="465"/>
    </location>
</feature>
<keyword evidence="1" id="KW-0175">Coiled coil</keyword>
<organism evidence="3 4">
    <name type="scientific">Ajellomyces capsulatus</name>
    <name type="common">Darling's disease fungus</name>
    <name type="synonym">Histoplasma capsulatum</name>
    <dbReference type="NCBI Taxonomy" id="5037"/>
    <lineage>
        <taxon>Eukaryota</taxon>
        <taxon>Fungi</taxon>
        <taxon>Dikarya</taxon>
        <taxon>Ascomycota</taxon>
        <taxon>Pezizomycotina</taxon>
        <taxon>Eurotiomycetes</taxon>
        <taxon>Eurotiomycetidae</taxon>
        <taxon>Onygenales</taxon>
        <taxon>Ajellomycetaceae</taxon>
        <taxon>Histoplasma</taxon>
    </lineage>
</organism>
<evidence type="ECO:0000313" key="4">
    <source>
        <dbReference type="Proteomes" id="UP000670092"/>
    </source>
</evidence>
<reference evidence="3 4" key="1">
    <citation type="submission" date="2021-01" db="EMBL/GenBank/DDBJ databases">
        <title>Chromosome-level genome assembly of a human fungal pathogen reveals clustering of transcriptionally co-regulated genes.</title>
        <authorList>
            <person name="Voorhies M."/>
            <person name="Cohen S."/>
            <person name="Shea T.P."/>
            <person name="Petrus S."/>
            <person name="Munoz J.F."/>
            <person name="Poplawski S."/>
            <person name="Goldman W.E."/>
            <person name="Michael T."/>
            <person name="Cuomo C.A."/>
            <person name="Sil A."/>
            <person name="Beyhan S."/>
        </authorList>
    </citation>
    <scope>NUCLEOTIDE SEQUENCE [LARGE SCALE GENOMIC DNA]</scope>
    <source>
        <strain evidence="3 4">G184AR</strain>
    </source>
</reference>
<dbReference type="Proteomes" id="UP000670092">
    <property type="component" value="Unassembled WGS sequence"/>
</dbReference>
<feature type="compositionally biased region" description="Polar residues" evidence="2">
    <location>
        <begin position="66"/>
        <end position="90"/>
    </location>
</feature>
<dbReference type="VEuPathDB" id="FungiDB:I7I52_11657"/>
<feature type="compositionally biased region" description="Basic and acidic residues" evidence="2">
    <location>
        <begin position="425"/>
        <end position="438"/>
    </location>
</feature>
<dbReference type="OrthoDB" id="5342758at2759"/>
<proteinExistence type="predicted"/>
<evidence type="ECO:0000256" key="1">
    <source>
        <dbReference type="SAM" id="Coils"/>
    </source>
</evidence>
<gene>
    <name evidence="3" type="primary">ATG28</name>
    <name evidence="3" type="ORF">I7I52_11657</name>
</gene>